<name>A0ABY7AGJ2_9FIRM</name>
<keyword evidence="2" id="KW-0012">Acyltransferase</keyword>
<dbReference type="InterPro" id="IPR016181">
    <property type="entry name" value="Acyl_CoA_acyltransferase"/>
</dbReference>
<organism evidence="2 3">
    <name type="scientific">Lacrimispora xylanolytica</name>
    <dbReference type="NCBI Taxonomy" id="29375"/>
    <lineage>
        <taxon>Bacteria</taxon>
        <taxon>Bacillati</taxon>
        <taxon>Bacillota</taxon>
        <taxon>Clostridia</taxon>
        <taxon>Lachnospirales</taxon>
        <taxon>Lachnospiraceae</taxon>
        <taxon>Lacrimispora</taxon>
    </lineage>
</organism>
<dbReference type="EMBL" id="CP113524">
    <property type="protein sequence ID" value="WAJ25504.1"/>
    <property type="molecule type" value="Genomic_DNA"/>
</dbReference>
<dbReference type="Pfam" id="PF13673">
    <property type="entry name" value="Acetyltransf_10"/>
    <property type="match status" value="1"/>
</dbReference>
<keyword evidence="3" id="KW-1185">Reference proteome</keyword>
<dbReference type="EC" id="2.3.1.-" evidence="2"/>
<evidence type="ECO:0000313" key="2">
    <source>
        <dbReference type="EMBL" id="WAJ25504.1"/>
    </source>
</evidence>
<accession>A0ABY7AGJ2</accession>
<reference evidence="2" key="1">
    <citation type="submission" date="2022-11" db="EMBL/GenBank/DDBJ databases">
        <title>Lacrimispora xylanolytica sy1, complete genome.</title>
        <authorList>
            <person name="Choi S."/>
        </authorList>
    </citation>
    <scope>NUCLEOTIDE SEQUENCE</scope>
    <source>
        <strain evidence="2">Sy1</strain>
    </source>
</reference>
<evidence type="ECO:0000313" key="3">
    <source>
        <dbReference type="Proteomes" id="UP001163115"/>
    </source>
</evidence>
<dbReference type="Gene3D" id="3.40.630.30">
    <property type="match status" value="1"/>
</dbReference>
<dbReference type="CDD" id="cd04301">
    <property type="entry name" value="NAT_SF"/>
    <property type="match status" value="1"/>
</dbReference>
<proteinExistence type="predicted"/>
<keyword evidence="2" id="KW-0808">Transferase</keyword>
<dbReference type="RefSeq" id="WP_268116348.1">
    <property type="nucleotide sequence ID" value="NZ_CP113524.1"/>
</dbReference>
<feature type="domain" description="N-acetyltransferase" evidence="1">
    <location>
        <begin position="1"/>
        <end position="139"/>
    </location>
</feature>
<dbReference type="Proteomes" id="UP001163115">
    <property type="component" value="Chromosome"/>
</dbReference>
<gene>
    <name evidence="2" type="ORF">OW255_08325</name>
</gene>
<dbReference type="GO" id="GO:0016746">
    <property type="term" value="F:acyltransferase activity"/>
    <property type="evidence" value="ECO:0007669"/>
    <property type="project" value="UniProtKB-KW"/>
</dbReference>
<sequence>MDIKVYEQLPEDAKYIRRNVFIEEQGFENEFDDIDDMSTHILIYESSIPVATCRLYYNDERQSHVIGRIAVLKKFRGKNYGAELIKMAEQEIVKMQGKTAHLSAQVRVSAFYKKNGYIAMDEVHVDEGCPHVWMKKELR</sequence>
<dbReference type="SUPFAM" id="SSF55729">
    <property type="entry name" value="Acyl-CoA N-acyltransferases (Nat)"/>
    <property type="match status" value="1"/>
</dbReference>
<dbReference type="InterPro" id="IPR000182">
    <property type="entry name" value="GNAT_dom"/>
</dbReference>
<dbReference type="PROSITE" id="PS51186">
    <property type="entry name" value="GNAT"/>
    <property type="match status" value="1"/>
</dbReference>
<evidence type="ECO:0000259" key="1">
    <source>
        <dbReference type="PROSITE" id="PS51186"/>
    </source>
</evidence>
<protein>
    <submittedName>
        <fullName evidence="2">GNAT family N-acetyltransferase</fullName>
        <ecNumber evidence="2">2.3.1.-</ecNumber>
    </submittedName>
</protein>